<dbReference type="STRING" id="1314781.A0A165JZN0"/>
<dbReference type="SUPFAM" id="SSF56112">
    <property type="entry name" value="Protein kinase-like (PK-like)"/>
    <property type="match status" value="1"/>
</dbReference>
<dbReference type="OrthoDB" id="1043025at2759"/>
<dbReference type="InParanoid" id="A0A165JZN0"/>
<dbReference type="Proteomes" id="UP000077266">
    <property type="component" value="Unassembled WGS sequence"/>
</dbReference>
<keyword evidence="6" id="KW-0067">ATP-binding</keyword>
<feature type="region of interest" description="Disordered" evidence="7">
    <location>
        <begin position="289"/>
        <end position="323"/>
    </location>
</feature>
<keyword evidence="5" id="KW-0418">Kinase</keyword>
<dbReference type="InterPro" id="IPR011009">
    <property type="entry name" value="Kinase-like_dom_sf"/>
</dbReference>
<evidence type="ECO:0000259" key="8">
    <source>
        <dbReference type="PROSITE" id="PS50011"/>
    </source>
</evidence>
<keyword evidence="4" id="KW-0547">Nucleotide-binding</keyword>
<comment type="similarity">
    <text evidence="1">Belongs to the protein kinase superfamily. STE Ser/Thr protein kinase family. MAP kinase kinase kinase subfamily.</text>
</comment>
<dbReference type="InterPro" id="IPR000719">
    <property type="entry name" value="Prot_kinase_dom"/>
</dbReference>
<evidence type="ECO:0000256" key="1">
    <source>
        <dbReference type="ARBA" id="ARBA00006529"/>
    </source>
</evidence>
<evidence type="ECO:0000256" key="7">
    <source>
        <dbReference type="SAM" id="MobiDB-lite"/>
    </source>
</evidence>
<reference evidence="9 10" key="1">
    <citation type="journal article" date="2016" name="Mol. Biol. Evol.">
        <title>Comparative Genomics of Early-Diverging Mushroom-Forming Fungi Provides Insights into the Origins of Lignocellulose Decay Capabilities.</title>
        <authorList>
            <person name="Nagy L.G."/>
            <person name="Riley R."/>
            <person name="Tritt A."/>
            <person name="Adam C."/>
            <person name="Daum C."/>
            <person name="Floudas D."/>
            <person name="Sun H."/>
            <person name="Yadav J.S."/>
            <person name="Pangilinan J."/>
            <person name="Larsson K.H."/>
            <person name="Matsuura K."/>
            <person name="Barry K."/>
            <person name="Labutti K."/>
            <person name="Kuo R."/>
            <person name="Ohm R.A."/>
            <person name="Bhattacharya S.S."/>
            <person name="Shirouzu T."/>
            <person name="Yoshinaga Y."/>
            <person name="Martin F.M."/>
            <person name="Grigoriev I.V."/>
            <person name="Hibbett D.S."/>
        </authorList>
    </citation>
    <scope>NUCLEOTIDE SEQUENCE [LARGE SCALE GENOMIC DNA]</scope>
    <source>
        <strain evidence="9 10">HHB12029</strain>
    </source>
</reference>
<dbReference type="InterPro" id="IPR050538">
    <property type="entry name" value="MAP_kinase_kinase_kinase"/>
</dbReference>
<dbReference type="PROSITE" id="PS50011">
    <property type="entry name" value="PROTEIN_KINASE_DOM"/>
    <property type="match status" value="1"/>
</dbReference>
<accession>A0A165JZN0</accession>
<evidence type="ECO:0000256" key="4">
    <source>
        <dbReference type="ARBA" id="ARBA00022741"/>
    </source>
</evidence>
<protein>
    <recommendedName>
        <fullName evidence="8">Protein kinase domain-containing protein</fullName>
    </recommendedName>
</protein>
<dbReference type="InterPro" id="IPR008271">
    <property type="entry name" value="Ser/Thr_kinase_AS"/>
</dbReference>
<evidence type="ECO:0000256" key="6">
    <source>
        <dbReference type="ARBA" id="ARBA00022840"/>
    </source>
</evidence>
<dbReference type="EMBL" id="KV425955">
    <property type="protein sequence ID" value="KZV95575.1"/>
    <property type="molecule type" value="Genomic_DNA"/>
</dbReference>
<dbReference type="GO" id="GO:0005524">
    <property type="term" value="F:ATP binding"/>
    <property type="evidence" value="ECO:0007669"/>
    <property type="project" value="UniProtKB-KW"/>
</dbReference>
<feature type="region of interest" description="Disordered" evidence="7">
    <location>
        <begin position="336"/>
        <end position="355"/>
    </location>
</feature>
<evidence type="ECO:0000256" key="2">
    <source>
        <dbReference type="ARBA" id="ARBA00022527"/>
    </source>
</evidence>
<name>A0A165JZN0_EXIGL</name>
<feature type="domain" description="Protein kinase" evidence="8">
    <location>
        <begin position="672"/>
        <end position="990"/>
    </location>
</feature>
<organism evidence="9 10">
    <name type="scientific">Exidia glandulosa HHB12029</name>
    <dbReference type="NCBI Taxonomy" id="1314781"/>
    <lineage>
        <taxon>Eukaryota</taxon>
        <taxon>Fungi</taxon>
        <taxon>Dikarya</taxon>
        <taxon>Basidiomycota</taxon>
        <taxon>Agaricomycotina</taxon>
        <taxon>Agaricomycetes</taxon>
        <taxon>Auriculariales</taxon>
        <taxon>Exidiaceae</taxon>
        <taxon>Exidia</taxon>
    </lineage>
</organism>
<feature type="compositionally biased region" description="Polar residues" evidence="7">
    <location>
        <begin position="293"/>
        <end position="304"/>
    </location>
</feature>
<evidence type="ECO:0000256" key="5">
    <source>
        <dbReference type="ARBA" id="ARBA00022777"/>
    </source>
</evidence>
<dbReference type="PANTHER" id="PTHR48016:SF32">
    <property type="entry name" value="MITOGEN-ACTIVATED PROTEIN KINASE KINASE KINASE 4"/>
    <property type="match status" value="1"/>
</dbReference>
<dbReference type="AlphaFoldDB" id="A0A165JZN0"/>
<keyword evidence="10" id="KW-1185">Reference proteome</keyword>
<dbReference type="PROSITE" id="PS00108">
    <property type="entry name" value="PROTEIN_KINASE_ST"/>
    <property type="match status" value="1"/>
</dbReference>
<sequence length="990" mass="111115">MNYSESNISKEDWLSRFDKRIEHLLAKSSYVRDLKIVDDTRSFATAVHGPLAFTPEFLDRAMPAIRACTGVTKLCLWDGAHKEGALWPVPIWNLVQNAWPVLEELCLCANFVDIPKLEGPPFALAALTLRWCASLIDVFLPQEILFTSDLQIRVIARDEAPPPASQRFAIPSRLAECLEDLNVEMPHWSVPGPVIDVSALSHVNILLHVYFACEYKHHLPPAWRKIKPHLASLVSDDIRSYNVWKSRDNSCVYIQRPSLVAHPDHKGSFQDQERDAAIDWKEQAQMDEAYSRSPYSLKQSTSQAPALADGRPGPSTSRPTGSSAVYSQFISRFRRRDAATGSGDDDNRTQQRGQHVGVHVEARMRVVMAEGSGAGKAEKLLRVERVVHAGFPDADLHYFQRGLGELVDVGDLYEDAVSDGDDPTSRGGGDVHDVLLDSLGDPLDERTRQRLEWQSMLASVLDGEVLRSEKTRIAIALESRSKEDVVRHIAIWTGLRAKLAGRGDELERRLLEERRIRTVDSVINEILSFRVPEPLAEGEPSPSRLSLVHGLLQRWEVALSLYPHAKALIVDKPMCAQDDFQARLGALTAWWNLATTLPHHIAMLQKWTGSETLDVNTPIPNYERPLFGRRTSVNAVAQDENSDTITFIERILKEDTLHVRFEKGALQTIHAFVKAARTAVCTHAEMWAALRLPGFKTGLSQLCAFPTRLVQASLRIRIDYATKLTNPDVLAVDQMMDDFKLSLGLACTLKREYEALTAPDAHGYWNLPPCFAEDYDDDILESLGCLFTLINLKLKSSEKIIYFKETDVIEANWQVFNDFYGIEVHRDKIYIFEEFCQGGSLAALLELGRIEDELIVQVYTMQILEGLLYLHSKGIVHRDIKPDNILLDSEGVIKLVDFGAAKVLQHNHKSIMRTRTSNAALPDGMPNSLNGTPMYMSPEVIKGDGDGRQGAMDIWALGCVVLEFATGKKPWSNLEHLDNPCIPRFQNPIN</sequence>
<dbReference type="SMART" id="SM00220">
    <property type="entry name" value="S_TKc"/>
    <property type="match status" value="1"/>
</dbReference>
<dbReference type="Gene3D" id="1.10.510.10">
    <property type="entry name" value="Transferase(Phosphotransferase) domain 1"/>
    <property type="match status" value="1"/>
</dbReference>
<dbReference type="GO" id="GO:0004674">
    <property type="term" value="F:protein serine/threonine kinase activity"/>
    <property type="evidence" value="ECO:0007669"/>
    <property type="project" value="UniProtKB-KW"/>
</dbReference>
<keyword evidence="2" id="KW-0723">Serine/threonine-protein kinase</keyword>
<dbReference type="GO" id="GO:0038066">
    <property type="term" value="P:p38MAPK cascade"/>
    <property type="evidence" value="ECO:0007669"/>
    <property type="project" value="TreeGrafter"/>
</dbReference>
<dbReference type="PANTHER" id="PTHR48016">
    <property type="entry name" value="MAP KINASE KINASE KINASE SSK2-RELATED-RELATED"/>
    <property type="match status" value="1"/>
</dbReference>
<evidence type="ECO:0000256" key="3">
    <source>
        <dbReference type="ARBA" id="ARBA00022679"/>
    </source>
</evidence>
<gene>
    <name evidence="9" type="ORF">EXIGLDRAFT_748115</name>
</gene>
<evidence type="ECO:0000313" key="9">
    <source>
        <dbReference type="EMBL" id="KZV95575.1"/>
    </source>
</evidence>
<keyword evidence="3" id="KW-0808">Transferase</keyword>
<dbReference type="Pfam" id="PF00069">
    <property type="entry name" value="Pkinase"/>
    <property type="match status" value="1"/>
</dbReference>
<proteinExistence type="inferred from homology"/>
<feature type="compositionally biased region" description="Low complexity" evidence="7">
    <location>
        <begin position="310"/>
        <end position="323"/>
    </location>
</feature>
<evidence type="ECO:0000313" key="10">
    <source>
        <dbReference type="Proteomes" id="UP000077266"/>
    </source>
</evidence>